<dbReference type="STRING" id="1314790.A0A1Y1Z096"/>
<dbReference type="InterPro" id="IPR005475">
    <property type="entry name" value="Transketolase-like_Pyr-bd"/>
</dbReference>
<dbReference type="AlphaFoldDB" id="A0A1Y1Z096"/>
<evidence type="ECO:0000256" key="2">
    <source>
        <dbReference type="ARBA" id="ARBA00006936"/>
    </source>
</evidence>
<dbReference type="InterPro" id="IPR001017">
    <property type="entry name" value="DH_E1"/>
</dbReference>
<dbReference type="InterPro" id="IPR031717">
    <property type="entry name" value="ODO-1/KGD_C"/>
</dbReference>
<dbReference type="Pfam" id="PF16870">
    <property type="entry name" value="OxoGdeHyase_C"/>
    <property type="match status" value="1"/>
</dbReference>
<gene>
    <name evidence="6" type="ORF">K493DRAFT_323080</name>
</gene>
<dbReference type="GO" id="GO:0006091">
    <property type="term" value="P:generation of precursor metabolites and energy"/>
    <property type="evidence" value="ECO:0007669"/>
    <property type="project" value="UniProtKB-ARBA"/>
</dbReference>
<dbReference type="GO" id="GO:0016624">
    <property type="term" value="F:oxidoreductase activity, acting on the aldehyde or oxo group of donors, disulfide as acceptor"/>
    <property type="evidence" value="ECO:0007669"/>
    <property type="project" value="InterPro"/>
</dbReference>
<dbReference type="NCBIfam" id="TIGR00239">
    <property type="entry name" value="2oxo_dh_E1"/>
    <property type="match status" value="1"/>
</dbReference>
<dbReference type="Pfam" id="PF00676">
    <property type="entry name" value="E1_dh"/>
    <property type="match status" value="1"/>
</dbReference>
<dbReference type="Gene3D" id="3.40.50.970">
    <property type="match status" value="1"/>
</dbReference>
<comment type="cofactor">
    <cofactor evidence="1">
        <name>thiamine diphosphate</name>
        <dbReference type="ChEBI" id="CHEBI:58937"/>
    </cofactor>
</comment>
<dbReference type="InParanoid" id="A0A1Y1Z096"/>
<accession>A0A1Y1Z096</accession>
<comment type="caution">
    <text evidence="6">The sequence shown here is derived from an EMBL/GenBank/DDBJ whole genome shotgun (WGS) entry which is preliminary data.</text>
</comment>
<feature type="domain" description="Transketolase-like pyrimidine-binding" evidence="5">
    <location>
        <begin position="575"/>
        <end position="780"/>
    </location>
</feature>
<keyword evidence="4" id="KW-0786">Thiamine pyrophosphate</keyword>
<dbReference type="EMBL" id="MCFE01000044">
    <property type="protein sequence ID" value="ORY03639.1"/>
    <property type="molecule type" value="Genomic_DNA"/>
</dbReference>
<dbReference type="Gene3D" id="3.40.50.11610">
    <property type="entry name" value="Multifunctional 2-oxoglutarate metabolism enzyme, C-terminal domain"/>
    <property type="match status" value="1"/>
</dbReference>
<dbReference type="InterPro" id="IPR042179">
    <property type="entry name" value="KGD_C_sf"/>
</dbReference>
<reference evidence="6 7" key="1">
    <citation type="submission" date="2016-07" db="EMBL/GenBank/DDBJ databases">
        <title>Pervasive Adenine N6-methylation of Active Genes in Fungi.</title>
        <authorList>
            <consortium name="DOE Joint Genome Institute"/>
            <person name="Mondo S.J."/>
            <person name="Dannebaum R.O."/>
            <person name="Kuo R.C."/>
            <person name="Labutti K."/>
            <person name="Haridas S."/>
            <person name="Kuo A."/>
            <person name="Salamov A."/>
            <person name="Ahrendt S.R."/>
            <person name="Lipzen A."/>
            <person name="Sullivan W."/>
            <person name="Andreopoulos W.B."/>
            <person name="Clum A."/>
            <person name="Lindquist E."/>
            <person name="Daum C."/>
            <person name="Ramamoorthy G.K."/>
            <person name="Gryganskyi A."/>
            <person name="Culley D."/>
            <person name="Magnuson J.K."/>
            <person name="James T.Y."/>
            <person name="O'Malley M.A."/>
            <person name="Stajich J.E."/>
            <person name="Spatafora J.W."/>
            <person name="Visel A."/>
            <person name="Grigoriev I.V."/>
        </authorList>
    </citation>
    <scope>NUCLEOTIDE SEQUENCE [LARGE SCALE GENOMIC DNA]</scope>
    <source>
        <strain evidence="6 7">CBS 931.73</strain>
    </source>
</reference>
<proteinExistence type="inferred from homology"/>
<dbReference type="OrthoDB" id="413077at2759"/>
<protein>
    <submittedName>
        <fullName evidence="6">2-oxoglutarate dehydrogenase, E1 component</fullName>
    </submittedName>
</protein>
<dbReference type="NCBIfam" id="NF006914">
    <property type="entry name" value="PRK09404.1"/>
    <property type="match status" value="1"/>
</dbReference>
<evidence type="ECO:0000256" key="3">
    <source>
        <dbReference type="ARBA" id="ARBA00023002"/>
    </source>
</evidence>
<dbReference type="PIRSF" id="PIRSF000157">
    <property type="entry name" value="Oxoglu_dh_E1"/>
    <property type="match status" value="1"/>
</dbReference>
<dbReference type="GO" id="GO:0030976">
    <property type="term" value="F:thiamine pyrophosphate binding"/>
    <property type="evidence" value="ECO:0007669"/>
    <property type="project" value="InterPro"/>
</dbReference>
<dbReference type="Pfam" id="PF02779">
    <property type="entry name" value="Transket_pyr"/>
    <property type="match status" value="1"/>
</dbReference>
<evidence type="ECO:0000259" key="5">
    <source>
        <dbReference type="SMART" id="SM00861"/>
    </source>
</evidence>
<sequence>MGNKSFKRRLDISVIVTQIKHVEMPTAMPIPIPNRSTFYGARAIKKAPNLEYTASEKANRVTNCNLVRLVEAYRTFGHKCASLDPLNMWHRGRDPSLEPELYGLDDPNAEYQLEGILDIQGKRYTTLANIIRHLDEVYCGPISFEFMHIADNDLRRWFARQAETCIATEFSRDEKIRFLELMARSETFDHFMKRECGHQKQFSLEGSEGALVALQQVLEQASRSGVVEVVMCLTHRCRMQVMMELLGVPREVLFRKFQGLSEFPEGASDHLIGDLVYNSDASVDLNLGGACPLHISVVPNPCHLELVNPIALGKVRAKQADYGKDAEDMVMSVQIHGDGGFTGQGVVAETFGLSNLPHFTTGGSIHIILNNQVSVTTDATNGRSTMYSSDIGKMVDTPVIHVNGDYPELAAIAGRIAVNYRKTFGKDIIIDMVTYRRHGHHEAEDPFCAQPLMYKEIEMHKSVINLYASQLAAEKVIASASIVADMKAKHDAHIMRCYRRAPYSQGQLSCMQGKWRSMVIPLETVSKMNTGVEENLLREIGIQSVTVTEEIQVNEKMRKLNIEPRLEQMSSGKNIGYATAEAMAIGSLLLEGYNARLCGQDVARGVFIARHAMINCQQTNIKYTPLNALAGNRRKLELVDSPLGELAVLSYEYGMSLETPDRLNIWEAQIGDFCNSAQEVIDSCLSGGEEKWLRQSGLVLILPHGYEGAGSEHTSSRIERFLQLSSDRFDLTNPSISNNVNWHVVNCSTPAQYFHVLRRQMKRNFRKPLIVIGPKRLTRIPLAVSEMSDFIPGTSFQPVLPDIHANRLLVRRVIFVSGKLYYELLEEKTKRALVDQIALVRVEELTPFPKDDLEAEIAKYSGVSDFVWCQEETQNGGAWSFMEPRFNQILPDHCKLKYVGRAACAAPANGIYVRHLDEQKQILQEALTLPHKSLAISS</sequence>
<dbReference type="Gene3D" id="3.40.50.12470">
    <property type="match status" value="1"/>
</dbReference>
<dbReference type="InterPro" id="IPR011603">
    <property type="entry name" value="2oxoglutarate_DH_E1"/>
</dbReference>
<dbReference type="InterPro" id="IPR029061">
    <property type="entry name" value="THDP-binding"/>
</dbReference>
<dbReference type="PANTHER" id="PTHR23152">
    <property type="entry name" value="2-OXOGLUTARATE DEHYDROGENASE"/>
    <property type="match status" value="1"/>
</dbReference>
<dbReference type="Proteomes" id="UP000193498">
    <property type="component" value="Unassembled WGS sequence"/>
</dbReference>
<evidence type="ECO:0000313" key="6">
    <source>
        <dbReference type="EMBL" id="ORY03639.1"/>
    </source>
</evidence>
<name>A0A1Y1Z096_9FUNG</name>
<dbReference type="SMART" id="SM00861">
    <property type="entry name" value="Transket_pyr"/>
    <property type="match status" value="1"/>
</dbReference>
<evidence type="ECO:0000256" key="1">
    <source>
        <dbReference type="ARBA" id="ARBA00001964"/>
    </source>
</evidence>
<keyword evidence="3" id="KW-0560">Oxidoreductase</keyword>
<keyword evidence="7" id="KW-1185">Reference proteome</keyword>
<dbReference type="SUPFAM" id="SSF52518">
    <property type="entry name" value="Thiamin diphosphate-binding fold (THDP-binding)"/>
    <property type="match status" value="2"/>
</dbReference>
<dbReference type="Gene3D" id="1.10.287.1150">
    <property type="entry name" value="TPP helical domain"/>
    <property type="match status" value="1"/>
</dbReference>
<evidence type="ECO:0000313" key="7">
    <source>
        <dbReference type="Proteomes" id="UP000193498"/>
    </source>
</evidence>
<comment type="similarity">
    <text evidence="2">Belongs to the alpha-ketoglutarate dehydrogenase family.</text>
</comment>
<evidence type="ECO:0000256" key="4">
    <source>
        <dbReference type="ARBA" id="ARBA00023052"/>
    </source>
</evidence>
<dbReference type="PANTHER" id="PTHR23152:SF4">
    <property type="entry name" value="2-OXOADIPATE DEHYDROGENASE COMPLEX COMPONENT E1"/>
    <property type="match status" value="1"/>
</dbReference>
<organism evidence="6 7">
    <name type="scientific">Basidiobolus meristosporus CBS 931.73</name>
    <dbReference type="NCBI Taxonomy" id="1314790"/>
    <lineage>
        <taxon>Eukaryota</taxon>
        <taxon>Fungi</taxon>
        <taxon>Fungi incertae sedis</taxon>
        <taxon>Zoopagomycota</taxon>
        <taxon>Entomophthoromycotina</taxon>
        <taxon>Basidiobolomycetes</taxon>
        <taxon>Basidiobolales</taxon>
        <taxon>Basidiobolaceae</taxon>
        <taxon>Basidiobolus</taxon>
    </lineage>
</organism>